<evidence type="ECO:0000313" key="3">
    <source>
        <dbReference type="Proteomes" id="UP000717364"/>
    </source>
</evidence>
<comment type="caution">
    <text evidence="2">The sequence shown here is derived from an EMBL/GenBank/DDBJ whole genome shotgun (WGS) entry which is preliminary data.</text>
</comment>
<proteinExistence type="predicted"/>
<feature type="transmembrane region" description="Helical" evidence="1">
    <location>
        <begin position="12"/>
        <end position="30"/>
    </location>
</feature>
<gene>
    <name evidence="2" type="ORF">IXB50_11185</name>
</gene>
<reference evidence="2" key="1">
    <citation type="submission" date="2020-11" db="EMBL/GenBank/DDBJ databases">
        <authorList>
            <person name="Konstantinou D."/>
            <person name="Gkelis S."/>
            <person name="Popin R."/>
            <person name="Fewer D."/>
            <person name="Sivonen K."/>
        </authorList>
    </citation>
    <scope>NUCLEOTIDE SEQUENCE</scope>
    <source>
        <strain evidence="2">TAU-MAC 1115</strain>
    </source>
</reference>
<evidence type="ECO:0000256" key="1">
    <source>
        <dbReference type="SAM" id="Phobius"/>
    </source>
</evidence>
<keyword evidence="1" id="KW-1133">Transmembrane helix</keyword>
<accession>A0A947GIV3</accession>
<keyword evidence="1" id="KW-0472">Membrane</keyword>
<sequence>MTHSIFDRTFAALATVAVAAAAVAGFWILGTPGQQRLIMSDRQRLEDLSAIANTLYWKKQDQDDYVLPETLDPEDQREDPITQELYRYTKLDDSQYQLCANFATDSSTHKIANTNPKNWQHPQGSYCFELDVNQAAPSLY</sequence>
<dbReference type="AlphaFoldDB" id="A0A947GIV3"/>
<protein>
    <submittedName>
        <fullName evidence="2">Uncharacterized protein</fullName>
    </submittedName>
</protein>
<name>A0A947GIV3_9CYAN</name>
<keyword evidence="1" id="KW-0812">Transmembrane</keyword>
<dbReference type="EMBL" id="JADOES010000019">
    <property type="protein sequence ID" value="MBT9315984.1"/>
    <property type="molecule type" value="Genomic_DNA"/>
</dbReference>
<dbReference type="RefSeq" id="WP_215609053.1">
    <property type="nucleotide sequence ID" value="NZ_JADOES010000019.1"/>
</dbReference>
<evidence type="ECO:0000313" key="2">
    <source>
        <dbReference type="EMBL" id="MBT9315984.1"/>
    </source>
</evidence>
<dbReference type="Proteomes" id="UP000717364">
    <property type="component" value="Unassembled WGS sequence"/>
</dbReference>
<organism evidence="2 3">
    <name type="scientific">Leptothoe spongobia TAU-MAC 1115</name>
    <dbReference type="NCBI Taxonomy" id="1967444"/>
    <lineage>
        <taxon>Bacteria</taxon>
        <taxon>Bacillati</taxon>
        <taxon>Cyanobacteriota</taxon>
        <taxon>Cyanophyceae</taxon>
        <taxon>Nodosilineales</taxon>
        <taxon>Cymatolegaceae</taxon>
        <taxon>Leptothoe</taxon>
        <taxon>Leptothoe spongobia</taxon>
    </lineage>
</organism>
<reference evidence="2" key="2">
    <citation type="journal article" date="2021" name="Mar. Drugs">
        <title>Genome Reduction and Secondary Metabolism of the Marine Sponge-Associated Cyanobacterium Leptothoe.</title>
        <authorList>
            <person name="Konstantinou D."/>
            <person name="Popin R.V."/>
            <person name="Fewer D.P."/>
            <person name="Sivonen K."/>
            <person name="Gkelis S."/>
        </authorList>
    </citation>
    <scope>NUCLEOTIDE SEQUENCE</scope>
    <source>
        <strain evidence="2">TAU-MAC 1115</strain>
    </source>
</reference>
<keyword evidence="3" id="KW-1185">Reference proteome</keyword>